<dbReference type="EMBL" id="JAUEDM010000006">
    <property type="protein sequence ID" value="KAK3314718.1"/>
    <property type="molecule type" value="Genomic_DNA"/>
</dbReference>
<reference evidence="2" key="2">
    <citation type="submission" date="2023-06" db="EMBL/GenBank/DDBJ databases">
        <authorList>
            <consortium name="Lawrence Berkeley National Laboratory"/>
            <person name="Haridas S."/>
            <person name="Hensen N."/>
            <person name="Bonometti L."/>
            <person name="Westerberg I."/>
            <person name="Brannstrom I.O."/>
            <person name="Guillou S."/>
            <person name="Cros-Aarteil S."/>
            <person name="Calhoun S."/>
            <person name="Kuo A."/>
            <person name="Mondo S."/>
            <person name="Pangilinan J."/>
            <person name="Riley R."/>
            <person name="Labutti K."/>
            <person name="Andreopoulos B."/>
            <person name="Lipzen A."/>
            <person name="Chen C."/>
            <person name="Yanf M."/>
            <person name="Daum C."/>
            <person name="Ng V."/>
            <person name="Clum A."/>
            <person name="Steindorff A."/>
            <person name="Ohm R."/>
            <person name="Martin F."/>
            <person name="Silar P."/>
            <person name="Natvig D."/>
            <person name="Lalanne C."/>
            <person name="Gautier V."/>
            <person name="Ament-Velasquez S.L."/>
            <person name="Kruys A."/>
            <person name="Hutchinson M.I."/>
            <person name="Powell A.J."/>
            <person name="Barry K."/>
            <person name="Miller A.N."/>
            <person name="Grigoriev I.V."/>
            <person name="Debuchy R."/>
            <person name="Gladieux P."/>
            <person name="Thoren M.H."/>
            <person name="Johannesson H."/>
        </authorList>
    </citation>
    <scope>NUCLEOTIDE SEQUENCE</scope>
    <source>
        <strain evidence="2">CBS 118394</strain>
    </source>
</reference>
<feature type="compositionally biased region" description="Polar residues" evidence="1">
    <location>
        <begin position="55"/>
        <end position="69"/>
    </location>
</feature>
<gene>
    <name evidence="2" type="ORF">B0H66DRAFT_319701</name>
</gene>
<feature type="region of interest" description="Disordered" evidence="1">
    <location>
        <begin position="53"/>
        <end position="74"/>
    </location>
</feature>
<organism evidence="2 3">
    <name type="scientific">Apodospora peruviana</name>
    <dbReference type="NCBI Taxonomy" id="516989"/>
    <lineage>
        <taxon>Eukaryota</taxon>
        <taxon>Fungi</taxon>
        <taxon>Dikarya</taxon>
        <taxon>Ascomycota</taxon>
        <taxon>Pezizomycotina</taxon>
        <taxon>Sordariomycetes</taxon>
        <taxon>Sordariomycetidae</taxon>
        <taxon>Sordariales</taxon>
        <taxon>Lasiosphaeriaceae</taxon>
        <taxon>Apodospora</taxon>
    </lineage>
</organism>
<sequence length="258" mass="27757">MGLETRATPRRNSKSPIRRSRRDNVHAVCTAVQSSCTSSGVFSRLGPRSVAPVSDTVQQAPGGSQQATSIRGLPTPFGRVTQIKKLNALASFDTATSGTKHHNPKPPYQHDYLMSRPLDARSHGESLIQFNKYSALIVTAQYSTYTHFNSLCEPGGGCILCILALCPIMSGCHDAGHGYTLTRSGHQQDGSGVAMCLHRATVPIVTFDLIGGGSHWPRPTVSHPLDSMRALWKPNRLDITFPVTPTISTGPDGSTRIA</sequence>
<dbReference type="Proteomes" id="UP001283341">
    <property type="component" value="Unassembled WGS sequence"/>
</dbReference>
<accession>A0AAE0M0T8</accession>
<comment type="caution">
    <text evidence="2">The sequence shown here is derived from an EMBL/GenBank/DDBJ whole genome shotgun (WGS) entry which is preliminary data.</text>
</comment>
<reference evidence="2" key="1">
    <citation type="journal article" date="2023" name="Mol. Phylogenet. Evol.">
        <title>Genome-scale phylogeny and comparative genomics of the fungal order Sordariales.</title>
        <authorList>
            <person name="Hensen N."/>
            <person name="Bonometti L."/>
            <person name="Westerberg I."/>
            <person name="Brannstrom I.O."/>
            <person name="Guillou S."/>
            <person name="Cros-Aarteil S."/>
            <person name="Calhoun S."/>
            <person name="Haridas S."/>
            <person name="Kuo A."/>
            <person name="Mondo S."/>
            <person name="Pangilinan J."/>
            <person name="Riley R."/>
            <person name="LaButti K."/>
            <person name="Andreopoulos B."/>
            <person name="Lipzen A."/>
            <person name="Chen C."/>
            <person name="Yan M."/>
            <person name="Daum C."/>
            <person name="Ng V."/>
            <person name="Clum A."/>
            <person name="Steindorff A."/>
            <person name="Ohm R.A."/>
            <person name="Martin F."/>
            <person name="Silar P."/>
            <person name="Natvig D.O."/>
            <person name="Lalanne C."/>
            <person name="Gautier V."/>
            <person name="Ament-Velasquez S.L."/>
            <person name="Kruys A."/>
            <person name="Hutchinson M.I."/>
            <person name="Powell A.J."/>
            <person name="Barry K."/>
            <person name="Miller A.N."/>
            <person name="Grigoriev I.V."/>
            <person name="Debuchy R."/>
            <person name="Gladieux P."/>
            <person name="Hiltunen Thoren M."/>
            <person name="Johannesson H."/>
        </authorList>
    </citation>
    <scope>NUCLEOTIDE SEQUENCE</scope>
    <source>
        <strain evidence="2">CBS 118394</strain>
    </source>
</reference>
<evidence type="ECO:0000313" key="3">
    <source>
        <dbReference type="Proteomes" id="UP001283341"/>
    </source>
</evidence>
<protein>
    <submittedName>
        <fullName evidence="2">Uncharacterized protein</fullName>
    </submittedName>
</protein>
<keyword evidence="3" id="KW-1185">Reference proteome</keyword>
<proteinExistence type="predicted"/>
<evidence type="ECO:0000256" key="1">
    <source>
        <dbReference type="SAM" id="MobiDB-lite"/>
    </source>
</evidence>
<feature type="compositionally biased region" description="Basic residues" evidence="1">
    <location>
        <begin position="8"/>
        <end position="21"/>
    </location>
</feature>
<name>A0AAE0M0T8_9PEZI</name>
<dbReference type="AlphaFoldDB" id="A0AAE0M0T8"/>
<evidence type="ECO:0000313" key="2">
    <source>
        <dbReference type="EMBL" id="KAK3314718.1"/>
    </source>
</evidence>
<feature type="region of interest" description="Disordered" evidence="1">
    <location>
        <begin position="1"/>
        <end position="25"/>
    </location>
</feature>